<evidence type="ECO:0000259" key="1">
    <source>
        <dbReference type="Pfam" id="PF23926"/>
    </source>
</evidence>
<dbReference type="Proteomes" id="UP001139157">
    <property type="component" value="Unassembled WGS sequence"/>
</dbReference>
<organism evidence="2 3">
    <name type="scientific">Nocardia pulmonis</name>
    <dbReference type="NCBI Taxonomy" id="2951408"/>
    <lineage>
        <taxon>Bacteria</taxon>
        <taxon>Bacillati</taxon>
        <taxon>Actinomycetota</taxon>
        <taxon>Actinomycetes</taxon>
        <taxon>Mycobacteriales</taxon>
        <taxon>Nocardiaceae</taxon>
        <taxon>Nocardia</taxon>
    </lineage>
</organism>
<sequence length="109" mass="12137">MTEQTQLGYDPTSRTLVLSKGADFVHTLALADGAFFPSGTTVRIVLFDAAERTLDTWNAVLTNTEAKFVVQSDFADAIPSGAKYRLYVSYPTTPSTEYLWFYGAVRRKQ</sequence>
<accession>A0A9X2E6Q4</accession>
<feature type="domain" description="LtfC/p132/Gp6 beta-sandwich" evidence="1">
    <location>
        <begin position="11"/>
        <end position="108"/>
    </location>
</feature>
<name>A0A9X2E6Q4_9NOCA</name>
<dbReference type="RefSeq" id="WP_251912478.1">
    <property type="nucleotide sequence ID" value="NZ_JAMRXG010000005.1"/>
</dbReference>
<comment type="caution">
    <text evidence="2">The sequence shown here is derived from an EMBL/GenBank/DDBJ whole genome shotgun (WGS) entry which is preliminary data.</text>
</comment>
<keyword evidence="3" id="KW-1185">Reference proteome</keyword>
<reference evidence="2" key="1">
    <citation type="submission" date="2022-06" db="EMBL/GenBank/DDBJ databases">
        <title>Novel species in genus nocardia.</title>
        <authorList>
            <person name="Li F."/>
        </authorList>
    </citation>
    <scope>NUCLEOTIDE SEQUENCE</scope>
    <source>
        <strain evidence="2">CDC141</strain>
    </source>
</reference>
<dbReference type="InterPro" id="IPR055688">
    <property type="entry name" value="LtfC/p132/Gp6_b-sand"/>
</dbReference>
<dbReference type="Pfam" id="PF23926">
    <property type="entry name" value="LtfC"/>
    <property type="match status" value="1"/>
</dbReference>
<evidence type="ECO:0000313" key="2">
    <source>
        <dbReference type="EMBL" id="MCM6774666.1"/>
    </source>
</evidence>
<proteinExistence type="predicted"/>
<dbReference type="EMBL" id="JAMRXG010000005">
    <property type="protein sequence ID" value="MCM6774666.1"/>
    <property type="molecule type" value="Genomic_DNA"/>
</dbReference>
<evidence type="ECO:0000313" key="3">
    <source>
        <dbReference type="Proteomes" id="UP001139157"/>
    </source>
</evidence>
<gene>
    <name evidence="2" type="ORF">NDR86_14405</name>
</gene>
<dbReference type="AlphaFoldDB" id="A0A9X2E6Q4"/>
<protein>
    <recommendedName>
        <fullName evidence="1">LtfC/p132/Gp6 beta-sandwich domain-containing protein</fullName>
    </recommendedName>
</protein>